<accession>A0A6P9BGJ1</accession>
<evidence type="ECO:0000313" key="2">
    <source>
        <dbReference type="Proteomes" id="UP001652622"/>
    </source>
</evidence>
<name>A0A6P9BGJ1_PANGU</name>
<organism evidence="2 3">
    <name type="scientific">Pantherophis guttatus</name>
    <name type="common">Corn snake</name>
    <name type="synonym">Elaphe guttata</name>
    <dbReference type="NCBI Taxonomy" id="94885"/>
    <lineage>
        <taxon>Eukaryota</taxon>
        <taxon>Metazoa</taxon>
        <taxon>Chordata</taxon>
        <taxon>Craniata</taxon>
        <taxon>Vertebrata</taxon>
        <taxon>Euteleostomi</taxon>
        <taxon>Lepidosauria</taxon>
        <taxon>Squamata</taxon>
        <taxon>Bifurcata</taxon>
        <taxon>Unidentata</taxon>
        <taxon>Episquamata</taxon>
        <taxon>Toxicofera</taxon>
        <taxon>Serpentes</taxon>
        <taxon>Colubroidea</taxon>
        <taxon>Colubridae</taxon>
        <taxon>Colubrinae</taxon>
        <taxon>Pantherophis</taxon>
    </lineage>
</organism>
<evidence type="ECO:0000313" key="3">
    <source>
        <dbReference type="RefSeq" id="XP_034267336.2"/>
    </source>
</evidence>
<dbReference type="Pfam" id="PF00027">
    <property type="entry name" value="cNMP_binding"/>
    <property type="match status" value="1"/>
</dbReference>
<proteinExistence type="predicted"/>
<dbReference type="CDD" id="cd00038">
    <property type="entry name" value="CAP_ED"/>
    <property type="match status" value="1"/>
</dbReference>
<sequence length="281" mass="32223">MKQGHMATECYLLLSGKLKFMITDEKCENGILASKALYELEDEDFIGETCLLTNTRRPASVICKSDTELLVIDKKVFECALASIRYEQYHATCRFLRKLPLFSTWPSEKIDFIIHCSLQKLYRAGTTVITDSLNSYFIVIVKSGRCTEAARLDPRTINTQDATWQMTPQCKPEKQGPKVASLVPRLLKIRTLEQGDIFGLANLMDKSCVLQLSLISEGAECIFIPKRLFLEEATAKSKQMALQMFSSYPTESTIQESYNLQQAWNRYKNKLIKQHLKWHQK</sequence>
<dbReference type="InParanoid" id="A0A6P9BGJ1"/>
<dbReference type="AlphaFoldDB" id="A0A6P9BGJ1"/>
<dbReference type="KEGG" id="pgut:117662147"/>
<feature type="domain" description="Cyclic nucleotide-binding" evidence="1">
    <location>
        <begin position="1"/>
        <end position="98"/>
    </location>
</feature>
<dbReference type="SUPFAM" id="SSF51206">
    <property type="entry name" value="cAMP-binding domain-like"/>
    <property type="match status" value="2"/>
</dbReference>
<dbReference type="InterPro" id="IPR018490">
    <property type="entry name" value="cNMP-bd_dom_sf"/>
</dbReference>
<gene>
    <name evidence="3" type="primary">LOC117662147</name>
</gene>
<keyword evidence="2" id="KW-1185">Reference proteome</keyword>
<dbReference type="GeneID" id="117662147"/>
<dbReference type="InterPro" id="IPR014710">
    <property type="entry name" value="RmlC-like_jellyroll"/>
</dbReference>
<evidence type="ECO:0000259" key="1">
    <source>
        <dbReference type="PROSITE" id="PS50042"/>
    </source>
</evidence>
<dbReference type="RefSeq" id="XP_034267336.2">
    <property type="nucleotide sequence ID" value="XM_034411445.2"/>
</dbReference>
<reference evidence="3" key="1">
    <citation type="submission" date="2025-08" db="UniProtKB">
        <authorList>
            <consortium name="RefSeq"/>
        </authorList>
    </citation>
    <scope>IDENTIFICATION</scope>
    <source>
        <tissue evidence="3">Blood</tissue>
    </source>
</reference>
<dbReference type="PANTHER" id="PTHR23011:SF41">
    <property type="entry name" value="CYCLIC NUCLEOTIDE-BINDING DOMAIN-CONTAINING PROTEIN"/>
    <property type="match status" value="1"/>
</dbReference>
<dbReference type="PANTHER" id="PTHR23011">
    <property type="entry name" value="CYCLIC NUCLEOTIDE-BINDING DOMAIN CONTAINING PROTEIN"/>
    <property type="match status" value="1"/>
</dbReference>
<dbReference type="Proteomes" id="UP001652622">
    <property type="component" value="Unplaced"/>
</dbReference>
<dbReference type="PROSITE" id="PS50042">
    <property type="entry name" value="CNMP_BINDING_3"/>
    <property type="match status" value="1"/>
</dbReference>
<dbReference type="Gene3D" id="2.60.120.10">
    <property type="entry name" value="Jelly Rolls"/>
    <property type="match status" value="2"/>
</dbReference>
<protein>
    <submittedName>
        <fullName evidence="3">Cyclic nucleotide-binding domain-containing protein 2-like</fullName>
    </submittedName>
</protein>
<dbReference type="InterPro" id="IPR000595">
    <property type="entry name" value="cNMP-bd_dom"/>
</dbReference>